<sequence>EIIPETPNWPLQPEEVKNYLLVVEEADFSAIQKYVAKFGSDNKGQGQAGGNAQSADLTSLTMAFGVLDKMMLVYAVYFIIHGNFGVLNSNRKVEG</sequence>
<protein>
    <submittedName>
        <fullName evidence="2">Uncharacterized protein</fullName>
    </submittedName>
</protein>
<name>A0A915M2G5_MELJA</name>
<accession>A0A915M2G5</accession>
<dbReference type="AlphaFoldDB" id="A0A915M2G5"/>
<dbReference type="Proteomes" id="UP000887561">
    <property type="component" value="Unplaced"/>
</dbReference>
<organism evidence="1 2">
    <name type="scientific">Meloidogyne javanica</name>
    <name type="common">Root-knot nematode worm</name>
    <dbReference type="NCBI Taxonomy" id="6303"/>
    <lineage>
        <taxon>Eukaryota</taxon>
        <taxon>Metazoa</taxon>
        <taxon>Ecdysozoa</taxon>
        <taxon>Nematoda</taxon>
        <taxon>Chromadorea</taxon>
        <taxon>Rhabditida</taxon>
        <taxon>Tylenchina</taxon>
        <taxon>Tylenchomorpha</taxon>
        <taxon>Tylenchoidea</taxon>
        <taxon>Meloidogynidae</taxon>
        <taxon>Meloidogyninae</taxon>
        <taxon>Meloidogyne</taxon>
        <taxon>Meloidogyne incognita group</taxon>
    </lineage>
</organism>
<evidence type="ECO:0000313" key="1">
    <source>
        <dbReference type="Proteomes" id="UP000887561"/>
    </source>
</evidence>
<evidence type="ECO:0000313" key="2">
    <source>
        <dbReference type="WBParaSite" id="scaffold23118_cov159.g20055"/>
    </source>
</evidence>
<proteinExistence type="predicted"/>
<dbReference type="WBParaSite" id="scaffold23118_cov159.g20055">
    <property type="protein sequence ID" value="scaffold23118_cov159.g20055"/>
    <property type="gene ID" value="scaffold23118_cov159.g20055"/>
</dbReference>
<keyword evidence="1" id="KW-1185">Reference proteome</keyword>
<reference evidence="2" key="1">
    <citation type="submission" date="2022-11" db="UniProtKB">
        <authorList>
            <consortium name="WormBaseParasite"/>
        </authorList>
    </citation>
    <scope>IDENTIFICATION</scope>
</reference>